<proteinExistence type="predicted"/>
<dbReference type="Pfam" id="PF17836">
    <property type="entry name" value="PglD_N"/>
    <property type="match status" value="1"/>
</dbReference>
<dbReference type="EMBL" id="FPHM01000060">
    <property type="protein sequence ID" value="SFV60279.1"/>
    <property type="molecule type" value="Genomic_DNA"/>
</dbReference>
<dbReference type="PANTHER" id="PTHR43300">
    <property type="entry name" value="ACETYLTRANSFERASE"/>
    <property type="match status" value="1"/>
</dbReference>
<dbReference type="SUPFAM" id="SSF51161">
    <property type="entry name" value="Trimeric LpxA-like enzymes"/>
    <property type="match status" value="1"/>
</dbReference>
<dbReference type="PANTHER" id="PTHR43300:SF7">
    <property type="entry name" value="UDP-N-ACETYLBACILLOSAMINE N-ACETYLTRANSFERASE"/>
    <property type="match status" value="1"/>
</dbReference>
<dbReference type="Gene3D" id="3.40.50.20">
    <property type="match status" value="1"/>
</dbReference>
<accession>A0A1W1C3C8</accession>
<name>A0A1W1C3C8_9ZZZZ</name>
<feature type="domain" description="PglD N-terminal" evidence="1">
    <location>
        <begin position="5"/>
        <end position="85"/>
    </location>
</feature>
<dbReference type="Gene3D" id="2.160.10.10">
    <property type="entry name" value="Hexapeptide repeat proteins"/>
    <property type="match status" value="1"/>
</dbReference>
<dbReference type="InterPro" id="IPR011004">
    <property type="entry name" value="Trimer_LpxA-like_sf"/>
</dbReference>
<dbReference type="InterPro" id="IPR041561">
    <property type="entry name" value="PglD_N"/>
</dbReference>
<evidence type="ECO:0000313" key="2">
    <source>
        <dbReference type="EMBL" id="SFV60279.1"/>
    </source>
</evidence>
<gene>
    <name evidence="2" type="ORF">MNB_SV-13-548</name>
</gene>
<protein>
    <submittedName>
        <fullName evidence="2">Acetyltransferase (Isoleucine patch superfamily)</fullName>
    </submittedName>
</protein>
<dbReference type="CDD" id="cd03360">
    <property type="entry name" value="LbH_AT_putative"/>
    <property type="match status" value="1"/>
</dbReference>
<keyword evidence="2" id="KW-0808">Transferase</keyword>
<dbReference type="InterPro" id="IPR050179">
    <property type="entry name" value="Trans_hexapeptide_repeat"/>
</dbReference>
<dbReference type="InterPro" id="IPR020019">
    <property type="entry name" value="AcTrfase_PglD-like"/>
</dbReference>
<sequence>MENSIFMVGTGGMAIDLTEFIEDNNNISTSNILNIKGYFDVDDKEYNIYTYEAPFLGNEREFNFDEKSNIIIAIANGNIRAKVFNFFKSKKSFFPSFIHHSCFVSKRSKISEGAILCPFVTITSNASIGLCFHAHIYSYVAHDCVIGDFVTFAPAVKCNGNVEIRDNVYVGTGAIIKQGKHNKPLIIGKNAVIEAGAYVTKSVPEGQTVFGNPAIEFTKNNFKRRS</sequence>
<evidence type="ECO:0000259" key="1">
    <source>
        <dbReference type="Pfam" id="PF17836"/>
    </source>
</evidence>
<dbReference type="GO" id="GO:0016740">
    <property type="term" value="F:transferase activity"/>
    <property type="evidence" value="ECO:0007669"/>
    <property type="project" value="UniProtKB-KW"/>
</dbReference>
<organism evidence="2">
    <name type="scientific">hydrothermal vent metagenome</name>
    <dbReference type="NCBI Taxonomy" id="652676"/>
    <lineage>
        <taxon>unclassified sequences</taxon>
        <taxon>metagenomes</taxon>
        <taxon>ecological metagenomes</taxon>
    </lineage>
</organism>
<reference evidence="2" key="1">
    <citation type="submission" date="2016-10" db="EMBL/GenBank/DDBJ databases">
        <authorList>
            <person name="de Groot N.N."/>
        </authorList>
    </citation>
    <scope>NUCLEOTIDE SEQUENCE</scope>
</reference>
<dbReference type="AlphaFoldDB" id="A0A1W1C3C8"/>